<reference evidence="1" key="2">
    <citation type="journal article" date="2000" name="Genome Res.">
        <title>Normalization and subtraction of cap-trapper-selected cDNAs to prepare full-length cDNA libraries for rapid discovery of new genes.</title>
        <authorList>
            <person name="Carninci P."/>
            <person name="Shibata Y."/>
            <person name="Hayatsu N."/>
            <person name="Sugahara Y."/>
            <person name="Shibata K."/>
            <person name="Itoh M."/>
            <person name="Konno H."/>
            <person name="Okazaki Y."/>
            <person name="Muramatsu M."/>
            <person name="Hayashizaki Y."/>
        </authorList>
    </citation>
    <scope>NUCLEOTIDE SEQUENCE</scope>
    <source>
        <strain evidence="1">C57BL/6J</strain>
        <tissue evidence="1">Corpora quadrigemina</tissue>
    </source>
</reference>
<evidence type="ECO:0000313" key="1">
    <source>
        <dbReference type="EMBL" id="BAE24303.1"/>
    </source>
</evidence>
<dbReference type="AlphaFoldDB" id="Q3USM8"/>
<name>Q3USM8_MOUSE</name>
<dbReference type="EMBL" id="AK140261">
    <property type="protein sequence ID" value="BAE24303.1"/>
    <property type="molecule type" value="mRNA"/>
</dbReference>
<protein>
    <submittedName>
        <fullName evidence="1">Uncharacterized protein</fullName>
    </submittedName>
</protein>
<sequence>DVPGVAYDPDGHRVAHVPSGGLDKTLPHGLLGLGGARQAGIRVGHVRCGVTFRGYRVRGAACGRVGAASPTSGFWRCAASLPRPLPSPGWQVPPAPGGLLSGGANWCVGGAAAPGMLGTRGADSGAPATLGHRAQQHPLQWGSECDAYACYPCSRELRPEEHCKFQASLGYKTTYSK</sequence>
<reference evidence="1" key="6">
    <citation type="submission" date="2004-03" db="EMBL/GenBank/DDBJ databases">
        <authorList>
            <person name="Arakawa T."/>
            <person name="Carninci P."/>
            <person name="Fukuda S."/>
            <person name="Hashizume W."/>
            <person name="Hayashida K."/>
            <person name="Hori F."/>
            <person name="Iida J."/>
            <person name="Imamura K."/>
            <person name="Imotani K."/>
            <person name="Itoh M."/>
            <person name="Kanagawa S."/>
            <person name="Kawai J."/>
            <person name="Kojima M."/>
            <person name="Konno H."/>
            <person name="Murata M."/>
            <person name="Nakamura M."/>
            <person name="Ninomiya N."/>
            <person name="Nishiyori H."/>
            <person name="Nomura K."/>
            <person name="Ohno M."/>
            <person name="Sakazume N."/>
            <person name="Sano H."/>
            <person name="Sasaki D."/>
            <person name="Shibata K."/>
            <person name="Shiraki T."/>
            <person name="Tagami M."/>
            <person name="Tagami Y."/>
            <person name="Waki K."/>
            <person name="Watahiki A."/>
            <person name="Muramatsu M."/>
            <person name="Hayashizaki Y."/>
        </authorList>
    </citation>
    <scope>NUCLEOTIDE SEQUENCE</scope>
    <source>
        <strain evidence="1">C57BL/6J</strain>
        <tissue evidence="1">Corpora quadrigemina</tissue>
    </source>
</reference>
<evidence type="ECO:0000313" key="2">
    <source>
        <dbReference type="MGI" id="MGI:3034928"/>
    </source>
</evidence>
<reference evidence="1" key="5">
    <citation type="journal article" date="2002" name="Nature">
        <title>Analysis of the mouse transcriptome based on functional annotation of 60,770 full-length cDNAs.</title>
        <authorList>
            <consortium name="The FANTOM Consortium and the RIKEN Genome Exploration Research Group Phase I and II Team"/>
        </authorList>
    </citation>
    <scope>NUCLEOTIDE SEQUENCE</scope>
    <source>
        <strain evidence="1">C57BL/6J</strain>
        <tissue evidence="1">Corpora quadrigemina</tissue>
    </source>
</reference>
<organism evidence="1">
    <name type="scientific">Mus musculus</name>
    <name type="common">Mouse</name>
    <dbReference type="NCBI Taxonomy" id="10090"/>
    <lineage>
        <taxon>Eukaryota</taxon>
        <taxon>Metazoa</taxon>
        <taxon>Chordata</taxon>
        <taxon>Craniata</taxon>
        <taxon>Vertebrata</taxon>
        <taxon>Euteleostomi</taxon>
        <taxon>Mammalia</taxon>
        <taxon>Eutheria</taxon>
        <taxon>Euarchontoglires</taxon>
        <taxon>Glires</taxon>
        <taxon>Rodentia</taxon>
        <taxon>Myomorpha</taxon>
        <taxon>Muroidea</taxon>
        <taxon>Muridae</taxon>
        <taxon>Murinae</taxon>
        <taxon>Mus</taxon>
        <taxon>Mus</taxon>
    </lineage>
</organism>
<reference evidence="1" key="3">
    <citation type="journal article" date="2000" name="Genome Res.">
        <title>RIKEN integrated sequence analysis (RISA) system--384-format sequencing pipeline with 384 multicapillary sequencer.</title>
        <authorList>
            <person name="Shibata K."/>
            <person name="Itoh M."/>
            <person name="Aizawa K."/>
            <person name="Nagaoka S."/>
            <person name="Sasaki N."/>
            <person name="Carninci P."/>
            <person name="Konno H."/>
            <person name="Akiyama J."/>
            <person name="Nishi K."/>
            <person name="Kitsunai T."/>
            <person name="Tashiro H."/>
            <person name="Itoh M."/>
            <person name="Sumi N."/>
            <person name="Ishii Y."/>
            <person name="Nakamura S."/>
            <person name="Hazama M."/>
            <person name="Nishine T."/>
            <person name="Harada A."/>
            <person name="Yamamoto R."/>
            <person name="Matsumoto H."/>
            <person name="Sakaguchi S."/>
            <person name="Ikegami T."/>
            <person name="Kashiwagi K."/>
            <person name="Fujiwake S."/>
            <person name="Inoue K."/>
            <person name="Togawa Y."/>
            <person name="Izawa M."/>
            <person name="Ohara E."/>
            <person name="Watahiki M."/>
            <person name="Yoneda Y."/>
            <person name="Ishikawa T."/>
            <person name="Ozawa K."/>
            <person name="Tanaka T."/>
            <person name="Matsuura S."/>
            <person name="Kawai J."/>
            <person name="Okazaki Y."/>
            <person name="Muramatsu M."/>
            <person name="Inoue Y."/>
            <person name="Kira A."/>
            <person name="Hayashizaki Y."/>
        </authorList>
    </citation>
    <scope>NUCLEOTIDE SEQUENCE</scope>
    <source>
        <strain evidence="1">C57BL/6J</strain>
        <tissue evidence="1">Corpora quadrigemina</tissue>
    </source>
</reference>
<reference evidence="1" key="4">
    <citation type="journal article" date="2001" name="Nature">
        <title>Functional annotation of a full-length mouse cDNA collection.</title>
        <authorList>
            <consortium name="The RIKEN Genome Exploration Research Group Phase II Team and the FANTOM Consortium"/>
        </authorList>
    </citation>
    <scope>NUCLEOTIDE SEQUENCE</scope>
    <source>
        <strain evidence="1">C57BL/6J</strain>
        <tissue evidence="1">Corpora quadrigemina</tissue>
    </source>
</reference>
<reference evidence="1" key="7">
    <citation type="journal article" date="2005" name="Science">
        <title>The Transcriptional Landscape of the Mammalian Genome.</title>
        <authorList>
            <consortium name="The FANTOM Consortium"/>
            <consortium name="Riken Genome Exploration Research Group and Genome Science Group (Genome Network Project Core Group)"/>
        </authorList>
    </citation>
    <scope>NUCLEOTIDE SEQUENCE</scope>
    <source>
        <strain evidence="1">C57BL/6J</strain>
        <tissue evidence="1">Corpora quadrigemina</tissue>
    </source>
</reference>
<proteinExistence type="evidence at transcript level"/>
<reference evidence="1" key="8">
    <citation type="journal article" date="2005" name="Science">
        <title>Antisense Transcription in the Mammalian Transcriptome.</title>
        <authorList>
            <consortium name="RIKEN Genome Exploration Research Group and Genome Science Group (Genome Network Project Core Group) and the FANTOM Consortium"/>
        </authorList>
    </citation>
    <scope>NUCLEOTIDE SEQUENCE</scope>
    <source>
        <strain evidence="1">C57BL/6J</strain>
        <tissue evidence="1">Corpora quadrigemina</tissue>
    </source>
</reference>
<dbReference type="MGI" id="MGI:3034928">
    <property type="gene designation" value="AA416331"/>
</dbReference>
<accession>Q3USM8</accession>
<feature type="non-terminal residue" evidence="1">
    <location>
        <position position="1"/>
    </location>
</feature>
<reference evidence="1" key="1">
    <citation type="journal article" date="1999" name="Methods Enzymol.">
        <title>High-efficiency full-length cDNA cloning.</title>
        <authorList>
            <person name="Carninci P."/>
            <person name="Hayashizaki Y."/>
        </authorList>
    </citation>
    <scope>NUCLEOTIDE SEQUENCE</scope>
    <source>
        <strain evidence="1">C57BL/6J</strain>
        <tissue evidence="1">Corpora quadrigemina</tissue>
    </source>
</reference>
<gene>
    <name evidence="2" type="primary">AA416331</name>
</gene>